<dbReference type="InterPro" id="IPR025154">
    <property type="entry name" value="Put_metallopeptidase_dom"/>
</dbReference>
<evidence type="ECO:0000313" key="4">
    <source>
        <dbReference type="Proteomes" id="UP000009159"/>
    </source>
</evidence>
<dbReference type="Proteomes" id="UP000009159">
    <property type="component" value="Chromosome"/>
</dbReference>
<gene>
    <name evidence="3" type="ordered locus">Mvan_5997</name>
</gene>
<proteinExistence type="predicted"/>
<protein>
    <recommendedName>
        <fullName evidence="5">Metallopeptidase domain-containing protein</fullName>
    </recommendedName>
</protein>
<evidence type="ECO:0000259" key="2">
    <source>
        <dbReference type="Pfam" id="PF13203"/>
    </source>
</evidence>
<feature type="domain" description="Putative metallopeptidase" evidence="2">
    <location>
        <begin position="10"/>
        <end position="275"/>
    </location>
</feature>
<reference evidence="3" key="1">
    <citation type="submission" date="2006-12" db="EMBL/GenBank/DDBJ databases">
        <title>Complete sequence of Mycobacterium vanbaalenii PYR-1.</title>
        <authorList>
            <consortium name="US DOE Joint Genome Institute"/>
            <person name="Copeland A."/>
            <person name="Lucas S."/>
            <person name="Lapidus A."/>
            <person name="Barry K."/>
            <person name="Detter J.C."/>
            <person name="Glavina del Rio T."/>
            <person name="Hammon N."/>
            <person name="Israni S."/>
            <person name="Dalin E."/>
            <person name="Tice H."/>
            <person name="Pitluck S."/>
            <person name="Singan V."/>
            <person name="Schmutz J."/>
            <person name="Larimer F."/>
            <person name="Land M."/>
            <person name="Hauser L."/>
            <person name="Kyrpides N."/>
            <person name="Anderson I.J."/>
            <person name="Miller C."/>
            <person name="Richardson P."/>
        </authorList>
    </citation>
    <scope>NUCLEOTIDE SEQUENCE [LARGE SCALE GENOMIC DNA]</scope>
    <source>
        <strain evidence="3">PYR-1</strain>
    </source>
</reference>
<name>A1THV2_MYCVP</name>
<dbReference type="Pfam" id="PF13203">
    <property type="entry name" value="DUF2201_N"/>
    <property type="match status" value="1"/>
</dbReference>
<dbReference type="SUPFAM" id="SSF53300">
    <property type="entry name" value="vWA-like"/>
    <property type="match status" value="1"/>
</dbReference>
<sequence>MDTHVAAAVRQALNLVCVSLPHLSGLAHAVRIAPDDRVGTAGVFASGRLLINREWFLWLNEVERAFVLAHELLHLALHSHERSADDHQKFNVAHDLIINDILETELGIAAPGGGVRRPGARHLSAEALMLEAEFAEPDEPDTSVGAALAVALRGRDQPLEPKPDDVLDGRLEQEWFPGETPESRIAATHAITREATRSLTLQRIQEDARKSALAAVNLPWSTGASSAYVEALRVAYRPPWELALHRWLDAVTPHRRTYGRASRRGADRTDVVLPGRSREAQILSIVLDTSGSMTEEIAHALGSIVSFSRGADIESVRIVQCDTEVTRDEVVSLDQLATYQVDGFGGSDMSPAMRQLAEDPETTAIVVITDGEIDFPDEPMPCEVLWMVYSDEPFRPHYGDVIRTSVDTL</sequence>
<dbReference type="AlphaFoldDB" id="A1THV2"/>
<dbReference type="HOGENOM" id="CLU_038906_1_0_11"/>
<organism evidence="3 4">
    <name type="scientific">Mycolicibacterium vanbaalenii (strain DSM 7251 / JCM 13017 / BCRC 16820 / KCTC 9966 / NRRL B-24157 / PYR-1)</name>
    <name type="common">Mycobacterium vanbaalenii</name>
    <dbReference type="NCBI Taxonomy" id="350058"/>
    <lineage>
        <taxon>Bacteria</taxon>
        <taxon>Bacillati</taxon>
        <taxon>Actinomycetota</taxon>
        <taxon>Actinomycetes</taxon>
        <taxon>Mycobacteriales</taxon>
        <taxon>Mycobacteriaceae</taxon>
        <taxon>Mycolicibacterium</taxon>
    </lineage>
</organism>
<dbReference type="RefSeq" id="WP_011783096.1">
    <property type="nucleotide sequence ID" value="NC_008726.1"/>
</dbReference>
<dbReference type="PANTHER" id="PTHR38730:SF1">
    <property type="entry name" value="SLL7028 PROTEIN"/>
    <property type="match status" value="1"/>
</dbReference>
<dbReference type="Pfam" id="PF09967">
    <property type="entry name" value="DUF2201"/>
    <property type="match status" value="1"/>
</dbReference>
<dbReference type="eggNOG" id="COG3864">
    <property type="taxonomic scope" value="Bacteria"/>
</dbReference>
<evidence type="ECO:0008006" key="5">
    <source>
        <dbReference type="Google" id="ProtNLM"/>
    </source>
</evidence>
<dbReference type="InterPro" id="IPR018698">
    <property type="entry name" value="VWA-like_dom"/>
</dbReference>
<evidence type="ECO:0000313" key="3">
    <source>
        <dbReference type="EMBL" id="ABM16752.1"/>
    </source>
</evidence>
<dbReference type="EMBL" id="CP000511">
    <property type="protein sequence ID" value="ABM16752.1"/>
    <property type="molecule type" value="Genomic_DNA"/>
</dbReference>
<feature type="domain" description="VWA-like" evidence="1">
    <location>
        <begin position="284"/>
        <end position="403"/>
    </location>
</feature>
<accession>A1THV2</accession>
<dbReference type="InterPro" id="IPR036465">
    <property type="entry name" value="vWFA_dom_sf"/>
</dbReference>
<keyword evidence="4" id="KW-1185">Reference proteome</keyword>
<dbReference type="PANTHER" id="PTHR38730">
    <property type="entry name" value="SLL7028 PROTEIN"/>
    <property type="match status" value="1"/>
</dbReference>
<evidence type="ECO:0000259" key="1">
    <source>
        <dbReference type="Pfam" id="PF09967"/>
    </source>
</evidence>
<dbReference type="KEGG" id="mva:Mvan_5997"/>